<comment type="caution">
    <text evidence="4">The sequence shown here is derived from an EMBL/GenBank/DDBJ whole genome shotgun (WGS) entry which is preliminary data.</text>
</comment>
<evidence type="ECO:0000256" key="2">
    <source>
        <dbReference type="SAM" id="Phobius"/>
    </source>
</evidence>
<evidence type="ECO:0000256" key="3">
    <source>
        <dbReference type="SAM" id="SignalP"/>
    </source>
</evidence>
<proteinExistence type="predicted"/>
<sequence length="365" mass="34699">MRPRPSLPPVLNRLPLAPAAAAPALGLALALVLAPTPAHARVAPAVPGPTCAAPDTRAFPVKTRIHGGPGSFEAGGGFGTWYIDLTNTTAHTCGDIHPVVVLVDGKRALRPKQTRMEFFEGEKPHPVTFETSDEDENVGAFDDGFPGFTVGPGRTVTVKVRLSVTSDAVPNDVVANAAVVQRRGDDGNWVGESNDYRFRIDGGDGDVPGTAENHGRTDGGGTGGGGSGGGDGGGSGGGNGGDGGGSGGGDGGGSATPDQGGGSGGTGDAGTGAGAATGGGGSSAGTGGGGSGGDGGTGGDGSAGDGGTGGGTDGDGGTGPGSAADELAETGPGAPHGFGVAGVIGVFATGVALFVVARRARSGRR</sequence>
<gene>
    <name evidence="4" type="ORF">ACFQ5X_06420</name>
</gene>
<feature type="signal peptide" evidence="3">
    <location>
        <begin position="1"/>
        <end position="40"/>
    </location>
</feature>
<name>A0ABW3X8H7_9ACTN</name>
<feature type="chain" id="PRO_5045497544" description="LPXTG-motif cell wall anchor domain-containing protein" evidence="3">
    <location>
        <begin position="41"/>
        <end position="365"/>
    </location>
</feature>
<feature type="compositionally biased region" description="Gly residues" evidence="1">
    <location>
        <begin position="218"/>
        <end position="320"/>
    </location>
</feature>
<evidence type="ECO:0000256" key="1">
    <source>
        <dbReference type="SAM" id="MobiDB-lite"/>
    </source>
</evidence>
<reference evidence="5" key="1">
    <citation type="journal article" date="2019" name="Int. J. Syst. Evol. Microbiol.">
        <title>The Global Catalogue of Microorganisms (GCM) 10K type strain sequencing project: providing services to taxonomists for standard genome sequencing and annotation.</title>
        <authorList>
            <consortium name="The Broad Institute Genomics Platform"/>
            <consortium name="The Broad Institute Genome Sequencing Center for Infectious Disease"/>
            <person name="Wu L."/>
            <person name="Ma J."/>
        </authorList>
    </citation>
    <scope>NUCLEOTIDE SEQUENCE [LARGE SCALE GENOMIC DNA]</scope>
    <source>
        <strain evidence="5">CGMCC 4.7020</strain>
    </source>
</reference>
<dbReference type="Proteomes" id="UP001597058">
    <property type="component" value="Unassembled WGS sequence"/>
</dbReference>
<dbReference type="EMBL" id="JBHTMM010000005">
    <property type="protein sequence ID" value="MFD1305480.1"/>
    <property type="molecule type" value="Genomic_DNA"/>
</dbReference>
<keyword evidence="3" id="KW-0732">Signal</keyword>
<evidence type="ECO:0008006" key="6">
    <source>
        <dbReference type="Google" id="ProtNLM"/>
    </source>
</evidence>
<keyword evidence="2" id="KW-0472">Membrane</keyword>
<feature type="region of interest" description="Disordered" evidence="1">
    <location>
        <begin position="185"/>
        <end position="332"/>
    </location>
</feature>
<accession>A0ABW3X8H7</accession>
<protein>
    <recommendedName>
        <fullName evidence="6">LPXTG-motif cell wall anchor domain-containing protein</fullName>
    </recommendedName>
</protein>
<dbReference type="RefSeq" id="WP_381237260.1">
    <property type="nucleotide sequence ID" value="NZ_JBHSKH010000044.1"/>
</dbReference>
<evidence type="ECO:0000313" key="4">
    <source>
        <dbReference type="EMBL" id="MFD1305480.1"/>
    </source>
</evidence>
<feature type="transmembrane region" description="Helical" evidence="2">
    <location>
        <begin position="337"/>
        <end position="357"/>
    </location>
</feature>
<keyword evidence="5" id="KW-1185">Reference proteome</keyword>
<keyword evidence="2" id="KW-1133">Transmembrane helix</keyword>
<keyword evidence="2" id="KW-0812">Transmembrane</keyword>
<evidence type="ECO:0000313" key="5">
    <source>
        <dbReference type="Proteomes" id="UP001597058"/>
    </source>
</evidence>
<organism evidence="4 5">
    <name type="scientific">Streptomyces kaempferi</name>
    <dbReference type="NCBI Taxonomy" id="333725"/>
    <lineage>
        <taxon>Bacteria</taxon>
        <taxon>Bacillati</taxon>
        <taxon>Actinomycetota</taxon>
        <taxon>Actinomycetes</taxon>
        <taxon>Kitasatosporales</taxon>
        <taxon>Streptomycetaceae</taxon>
        <taxon>Streptomyces</taxon>
    </lineage>
</organism>